<dbReference type="Gene3D" id="2.40.50.40">
    <property type="match status" value="1"/>
</dbReference>
<dbReference type="EMBL" id="KN714802">
    <property type="protein sequence ID" value="KUI62188.1"/>
    <property type="molecule type" value="Genomic_DNA"/>
</dbReference>
<feature type="compositionally biased region" description="Acidic residues" evidence="2">
    <location>
        <begin position="167"/>
        <end position="182"/>
    </location>
</feature>
<feature type="region of interest" description="Disordered" evidence="2">
    <location>
        <begin position="1294"/>
        <end position="1313"/>
    </location>
</feature>
<reference evidence="5" key="1">
    <citation type="submission" date="2014-12" db="EMBL/GenBank/DDBJ databases">
        <title>Genome Sequence of Valsa Canker Pathogens Uncovers a Specific Adaption of Colonization on Woody Bark.</title>
        <authorList>
            <person name="Yin Z."/>
            <person name="Liu H."/>
            <person name="Gao X."/>
            <person name="Li Z."/>
            <person name="Song N."/>
            <person name="Ke X."/>
            <person name="Dai Q."/>
            <person name="Wu Y."/>
            <person name="Sun Y."/>
            <person name="Xu J.-R."/>
            <person name="Kang Z.K."/>
            <person name="Wang L."/>
            <person name="Huang L."/>
        </authorList>
    </citation>
    <scope>NUCLEOTIDE SEQUENCE [LARGE SCALE GENOMIC DNA]</scope>
    <source>
        <strain evidence="5">SXYL134</strain>
    </source>
</reference>
<evidence type="ECO:0000313" key="5">
    <source>
        <dbReference type="Proteomes" id="UP000078576"/>
    </source>
</evidence>
<evidence type="ECO:0000259" key="3">
    <source>
        <dbReference type="PROSITE" id="PS50013"/>
    </source>
</evidence>
<evidence type="ECO:0000313" key="4">
    <source>
        <dbReference type="EMBL" id="KUI62188.1"/>
    </source>
</evidence>
<dbReference type="STRING" id="694573.A0A194VE75"/>
<dbReference type="SUPFAM" id="SSF54160">
    <property type="entry name" value="Chromo domain-like"/>
    <property type="match status" value="1"/>
</dbReference>
<accession>A0A194VE75</accession>
<feature type="compositionally biased region" description="Polar residues" evidence="2">
    <location>
        <begin position="291"/>
        <end position="302"/>
    </location>
</feature>
<dbReference type="Proteomes" id="UP000078576">
    <property type="component" value="Unassembled WGS sequence"/>
</dbReference>
<proteinExistence type="predicted"/>
<dbReference type="SMART" id="SM00298">
    <property type="entry name" value="CHROMO"/>
    <property type="match status" value="1"/>
</dbReference>
<feature type="compositionally biased region" description="Polar residues" evidence="2">
    <location>
        <begin position="311"/>
        <end position="330"/>
    </location>
</feature>
<feature type="domain" description="Chromo" evidence="3">
    <location>
        <begin position="37"/>
        <end position="111"/>
    </location>
</feature>
<organism evidence="4 5">
    <name type="scientific">Cytospora mali</name>
    <name type="common">Apple Valsa canker fungus</name>
    <name type="synonym">Valsa mali</name>
    <dbReference type="NCBI Taxonomy" id="578113"/>
    <lineage>
        <taxon>Eukaryota</taxon>
        <taxon>Fungi</taxon>
        <taxon>Dikarya</taxon>
        <taxon>Ascomycota</taxon>
        <taxon>Pezizomycotina</taxon>
        <taxon>Sordariomycetes</taxon>
        <taxon>Sordariomycetidae</taxon>
        <taxon>Diaporthales</taxon>
        <taxon>Cytosporaceae</taxon>
        <taxon>Cytospora</taxon>
    </lineage>
</organism>
<feature type="compositionally biased region" description="Polar residues" evidence="2">
    <location>
        <begin position="416"/>
        <end position="436"/>
    </location>
</feature>
<feature type="compositionally biased region" description="Basic and acidic residues" evidence="2">
    <location>
        <begin position="365"/>
        <end position="378"/>
    </location>
</feature>
<feature type="compositionally biased region" description="Polar residues" evidence="2">
    <location>
        <begin position="1298"/>
        <end position="1310"/>
    </location>
</feature>
<name>A0A194VE75_CYTMA</name>
<dbReference type="OrthoDB" id="436852at2759"/>
<comment type="subunit">
    <text evidence="1">Component of the NuA4 histone acetyltransferase complex.</text>
</comment>
<feature type="compositionally biased region" description="Pro residues" evidence="2">
    <location>
        <begin position="491"/>
        <end position="508"/>
    </location>
</feature>
<evidence type="ECO:0000256" key="1">
    <source>
        <dbReference type="ARBA" id="ARBA00011353"/>
    </source>
</evidence>
<dbReference type="InterPro" id="IPR023780">
    <property type="entry name" value="Chromo_domain"/>
</dbReference>
<dbReference type="InterPro" id="IPR000953">
    <property type="entry name" value="Chromo/chromo_shadow_dom"/>
</dbReference>
<dbReference type="GO" id="GO:0006338">
    <property type="term" value="P:chromatin remodeling"/>
    <property type="evidence" value="ECO:0007669"/>
    <property type="project" value="UniProtKB-ARBA"/>
</dbReference>
<keyword evidence="5" id="KW-1185">Reference proteome</keyword>
<feature type="compositionally biased region" description="Polar residues" evidence="2">
    <location>
        <begin position="239"/>
        <end position="283"/>
    </location>
</feature>
<dbReference type="InterPro" id="IPR016197">
    <property type="entry name" value="Chromo-like_dom_sf"/>
</dbReference>
<feature type="region of interest" description="Disordered" evidence="2">
    <location>
        <begin position="1401"/>
        <end position="1435"/>
    </location>
</feature>
<gene>
    <name evidence="4" type="ORF">VP1G_09304</name>
</gene>
<feature type="region of interest" description="Disordered" evidence="2">
    <location>
        <begin position="1"/>
        <end position="35"/>
    </location>
</feature>
<dbReference type="Pfam" id="PF00385">
    <property type="entry name" value="Chromo"/>
    <property type="match status" value="1"/>
</dbReference>
<sequence length="1435" mass="162265">MSVNVQQGSGPSPDDDDSDTISVNSEGDEEYDSGTEFVVEDVHCEQVDLNDGRLKYLVEWANFPLDECTWEPEEELPQELRDQWETKKATQDPSVAAAFEKKYNEAFNEKLEERRQLHRRRNAKRRRLGLPETNFYFRNHYYPDSEDDVTVEAVDEPNSEVHSESDASSDTDFEEAQEDNAFDDGAKDSVLPLKSSSQKSVRHPNRIFKTDPNIASKPQSKTSTSKKDKEQSSQQPQKANSTGSSTSLPKTQSTSTLPERQRKLSSTTGYQGSARRPSNTETKPTSRKAEVSTSRPGSSSKGATAPAANLTKKSITAKKSGQAPISTVNIFTGGKKRQARQHLGSTMVDASKGPKFFTKARIRRKAELRSRDNDDRPPDPSQVMLFNISQPPPQRKTSRQHDDSDSLFVSNADDLNMQTDTMSSAGLRRSSTTASEPKSAMSKRRSSLCLDGDRPKKKAKSVRFTGEDDQPFVSEPMEIDELPGPSTRMRSPPPPPGSPSPPPPPAPAPKARLSLADYHSRSVQSVRKKIVLAPGNQSLDVTFNGIPKDASREPDQAWLPKFLDADCLRVGHTVLAESLVSQLNSVRRQDHLGRTLEILCSGIITPGGEDNKLDVIAEHLRVGHSGLLVVLEDYNFVIYPTKCAGFQTDLLGMEPLSPDGVALKYFVFWSPHDIPRLIRPTSVISEESTDMAIGQDQEAIFRELLNLHYHQLVAGPCEDKDHHFYLIFPEEAIIWYRSLCCWLFACKPECKIYTSFDPGSWSAFLENASNQCGVVILHEAAASSVRRFPCVAESLQSHNIQYWCFSESVEMFPIRPCVSGIDRLTPAPLSRVFPWGKAILLTPSFIVSQPQKTYEFLRWYFPNQARHSMKLVTAYNIVDYLRDLTQEKCELQETLRQTKWRAMSSLDVALEKKLAGLTDEDLIARGSAWAHAEDWLSVSMERNGIFSEENHVVFADRSIDANDEQSLVNWFGWWSLARAEEYRKFFVIGSSSLNKDTKRNSSNIPSRVRRTVLIPNYERSVVNDPNEALRTAMRNVGELADEGAVPTMPKAWFPSERFANSDDRIKDFLSLVDKPPGHAPPGHARIFNRPVSWVDFAMADHFGDTKTKFSTIQQWFRWPYPWLEDYQHSFNTYIAFFYTMKEDWDPAKFPQGIKPRRHPWLAVYRPVEPHNKTGKYRHGRTELIIWDVRAGDELEDNKLIGLEDLTWMQRELIRYIQAHGAEKNPGSRLERVWLGGFQVHQAECSSTLPADKTAEYVEALLANLKWKLPSTDGYMQQNGWRLVSFLEPLGSKPRLRNRSSVGQGGASDNYTNDKDVRIVFHPPRGSGEIGIRGSSKCTNDLYEAARLARLHKSSAMGMEYTFRPTMEWYNELVAEGRQYEHIFVDEWEKVFAQLGVNQSQRSKQNRISISSEQNGQSRKDSVASSHSNSMDVSPF</sequence>
<evidence type="ECO:0000256" key="2">
    <source>
        <dbReference type="SAM" id="MobiDB-lite"/>
    </source>
</evidence>
<feature type="region of interest" description="Disordered" evidence="2">
    <location>
        <begin position="150"/>
        <end position="512"/>
    </location>
</feature>
<protein>
    <recommendedName>
        <fullName evidence="3">Chromo domain-containing protein</fullName>
    </recommendedName>
</protein>
<dbReference type="PROSITE" id="PS50013">
    <property type="entry name" value="CHROMO_2"/>
    <property type="match status" value="1"/>
</dbReference>